<sequence length="125" mass="15416">MVSSKHTNVCIKNINGNLYLYSWNYRRKHLRTARKKQRYEWKYRGPISSKKTQNYISKLPIESQRLIELEIRLKQEEYEKQQEELSKLKKEEPYNSRFNEIMKIANRHRRNKLLKELEKEMKSVI</sequence>
<feature type="coiled-coil region" evidence="1">
    <location>
        <begin position="64"/>
        <end position="91"/>
    </location>
</feature>
<dbReference type="AlphaFoldDB" id="A0A285R8G7"/>
<evidence type="ECO:0000256" key="1">
    <source>
        <dbReference type="SAM" id="Coils"/>
    </source>
</evidence>
<accession>A0A285R8G7</accession>
<reference evidence="3" key="1">
    <citation type="submission" date="2017-08" db="EMBL/GenBank/DDBJ databases">
        <authorList>
            <person name="Varghese N."/>
            <person name="Submissions S."/>
        </authorList>
    </citation>
    <scope>NUCLEOTIDE SEQUENCE [LARGE SCALE GENOMIC DNA]</scope>
    <source>
        <strain evidence="3">JC22</strain>
    </source>
</reference>
<dbReference type="Proteomes" id="UP000219636">
    <property type="component" value="Unassembled WGS sequence"/>
</dbReference>
<name>A0A285R8G7_9BACL</name>
<protein>
    <submittedName>
        <fullName evidence="2">Uncharacterized protein</fullName>
    </submittedName>
</protein>
<proteinExistence type="predicted"/>
<keyword evidence="3" id="KW-1185">Reference proteome</keyword>
<organism evidence="2 3">
    <name type="scientific">Ureibacillus xyleni</name>
    <dbReference type="NCBI Taxonomy" id="614648"/>
    <lineage>
        <taxon>Bacteria</taxon>
        <taxon>Bacillati</taxon>
        <taxon>Bacillota</taxon>
        <taxon>Bacilli</taxon>
        <taxon>Bacillales</taxon>
        <taxon>Caryophanaceae</taxon>
        <taxon>Ureibacillus</taxon>
    </lineage>
</organism>
<evidence type="ECO:0000313" key="3">
    <source>
        <dbReference type="Proteomes" id="UP000219636"/>
    </source>
</evidence>
<keyword evidence="1" id="KW-0175">Coiled coil</keyword>
<gene>
    <name evidence="2" type="ORF">SAMN05880501_101155</name>
</gene>
<dbReference type="EMBL" id="OBMQ01000001">
    <property type="protein sequence ID" value="SOB90406.1"/>
    <property type="molecule type" value="Genomic_DNA"/>
</dbReference>
<evidence type="ECO:0000313" key="2">
    <source>
        <dbReference type="EMBL" id="SOB90406.1"/>
    </source>
</evidence>